<dbReference type="Proteomes" id="UP000094463">
    <property type="component" value="Chromosome"/>
</dbReference>
<dbReference type="RefSeq" id="WP_069365962.1">
    <property type="nucleotide sequence ID" value="NZ_CP012502.1"/>
</dbReference>
<feature type="domain" description="DUF1659" evidence="1">
    <location>
        <begin position="3"/>
        <end position="70"/>
    </location>
</feature>
<dbReference type="KEGG" id="bbev:BBEV_2709"/>
<dbReference type="AlphaFoldDB" id="A0A1D7QYG3"/>
<sequence>MADMMNSRLSLTFADGEDEFGEEITSVRHFNNVKTASSNEALTVVAEAIAQLQTRPLIELNRSNTYQLNQ</sequence>
<organism evidence="2 3">
    <name type="scientific">Salisediminibacterium beveridgei</name>
    <dbReference type="NCBI Taxonomy" id="632773"/>
    <lineage>
        <taxon>Bacteria</taxon>
        <taxon>Bacillati</taxon>
        <taxon>Bacillota</taxon>
        <taxon>Bacilli</taxon>
        <taxon>Bacillales</taxon>
        <taxon>Bacillaceae</taxon>
        <taxon>Salisediminibacterium</taxon>
    </lineage>
</organism>
<proteinExistence type="predicted"/>
<dbReference type="STRING" id="632773.BBEV_2709"/>
<evidence type="ECO:0000313" key="3">
    <source>
        <dbReference type="Proteomes" id="UP000094463"/>
    </source>
</evidence>
<reference evidence="2 3" key="1">
    <citation type="submission" date="2015-08" db="EMBL/GenBank/DDBJ databases">
        <title>The complete genome sequence of Bacillus beveridgei MLTeJB.</title>
        <authorList>
            <person name="Hanson T.E."/>
            <person name="Mesa C."/>
            <person name="Basesman S.M."/>
            <person name="Oremland R.S."/>
        </authorList>
    </citation>
    <scope>NUCLEOTIDE SEQUENCE [LARGE SCALE GENOMIC DNA]</scope>
    <source>
        <strain evidence="2 3">MLTeJB</strain>
    </source>
</reference>
<dbReference type="Pfam" id="PF07872">
    <property type="entry name" value="DUF1659"/>
    <property type="match status" value="1"/>
</dbReference>
<dbReference type="EMBL" id="CP012502">
    <property type="protein sequence ID" value="AOM84047.1"/>
    <property type="molecule type" value="Genomic_DNA"/>
</dbReference>
<accession>A0A1D7QYG3</accession>
<evidence type="ECO:0000259" key="1">
    <source>
        <dbReference type="Pfam" id="PF07872"/>
    </source>
</evidence>
<evidence type="ECO:0000313" key="2">
    <source>
        <dbReference type="EMBL" id="AOM84047.1"/>
    </source>
</evidence>
<dbReference type="InterPro" id="IPR012454">
    <property type="entry name" value="DUF1659"/>
</dbReference>
<name>A0A1D7QYG3_9BACI</name>
<gene>
    <name evidence="2" type="ORF">BBEV_2709</name>
</gene>
<protein>
    <recommendedName>
        <fullName evidence="1">DUF1659 domain-containing protein</fullName>
    </recommendedName>
</protein>
<keyword evidence="3" id="KW-1185">Reference proteome</keyword>